<dbReference type="PANTHER" id="PTHR36168:SF1">
    <property type="entry name" value="ORC1-LIKE AAA ATPASE DOMAIN-CONTAINING PROTEIN"/>
    <property type="match status" value="1"/>
</dbReference>
<dbReference type="InterPro" id="IPR027417">
    <property type="entry name" value="P-loop_NTPase"/>
</dbReference>
<evidence type="ECO:0008006" key="3">
    <source>
        <dbReference type="Google" id="ProtNLM"/>
    </source>
</evidence>
<dbReference type="EMBL" id="QKWP01000664">
    <property type="protein sequence ID" value="RIB16593.1"/>
    <property type="molecule type" value="Genomic_DNA"/>
</dbReference>
<proteinExistence type="predicted"/>
<accession>A0A397V9F6</accession>
<gene>
    <name evidence="1" type="ORF">C2G38_2038438</name>
</gene>
<dbReference type="OrthoDB" id="2333074at2759"/>
<dbReference type="Proteomes" id="UP000266673">
    <property type="component" value="Unassembled WGS sequence"/>
</dbReference>
<dbReference type="AlphaFoldDB" id="A0A397V9F6"/>
<protein>
    <recommendedName>
        <fullName evidence="3">AAA+ ATPase domain-containing protein</fullName>
    </recommendedName>
</protein>
<dbReference type="Gene3D" id="3.40.50.300">
    <property type="entry name" value="P-loop containing nucleotide triphosphate hydrolases"/>
    <property type="match status" value="1"/>
</dbReference>
<sequence>MVPRLQTLASLMKIFQPNVKDFANYHIVVGEHGSGITTLSVIAARKVGRGVIYVNIQGDTEELEDLGNALGEAINFNEGVSLTGYLTQKIMGSDSIRLGSSKKWKSALDAFERAAAAYKKKYKQPPVLVFDNISVLSKSFPKILDQLQERAKEAADKKKYIVVFVTSNGSVPKRMFERSAWSRAAKGILEIGDLTENEAIDYLTNKHKISKKQPL</sequence>
<comment type="caution">
    <text evidence="1">The sequence shown here is derived from an EMBL/GenBank/DDBJ whole genome shotgun (WGS) entry which is preliminary data.</text>
</comment>
<evidence type="ECO:0000313" key="2">
    <source>
        <dbReference type="Proteomes" id="UP000266673"/>
    </source>
</evidence>
<keyword evidence="2" id="KW-1185">Reference proteome</keyword>
<dbReference type="PANTHER" id="PTHR36168">
    <property type="entry name" value="CHROMOSOME 1, WHOLE GENOME SHOTGUN SEQUENCE"/>
    <property type="match status" value="1"/>
</dbReference>
<dbReference type="SUPFAM" id="SSF52540">
    <property type="entry name" value="P-loop containing nucleoside triphosphate hydrolases"/>
    <property type="match status" value="1"/>
</dbReference>
<reference evidence="1 2" key="1">
    <citation type="submission" date="2018-06" db="EMBL/GenBank/DDBJ databases">
        <title>Comparative genomics reveals the genomic features of Rhizophagus irregularis, R. cerebriforme, R. diaphanum and Gigaspora rosea, and their symbiotic lifestyle signature.</title>
        <authorList>
            <person name="Morin E."/>
            <person name="San Clemente H."/>
            <person name="Chen E.C.H."/>
            <person name="De La Providencia I."/>
            <person name="Hainaut M."/>
            <person name="Kuo A."/>
            <person name="Kohler A."/>
            <person name="Murat C."/>
            <person name="Tang N."/>
            <person name="Roy S."/>
            <person name="Loubradou J."/>
            <person name="Henrissat B."/>
            <person name="Grigoriev I.V."/>
            <person name="Corradi N."/>
            <person name="Roux C."/>
            <person name="Martin F.M."/>
        </authorList>
    </citation>
    <scope>NUCLEOTIDE SEQUENCE [LARGE SCALE GENOMIC DNA]</scope>
    <source>
        <strain evidence="1 2">DAOM 194757</strain>
    </source>
</reference>
<organism evidence="1 2">
    <name type="scientific">Gigaspora rosea</name>
    <dbReference type="NCBI Taxonomy" id="44941"/>
    <lineage>
        <taxon>Eukaryota</taxon>
        <taxon>Fungi</taxon>
        <taxon>Fungi incertae sedis</taxon>
        <taxon>Mucoromycota</taxon>
        <taxon>Glomeromycotina</taxon>
        <taxon>Glomeromycetes</taxon>
        <taxon>Diversisporales</taxon>
        <taxon>Gigasporaceae</taxon>
        <taxon>Gigaspora</taxon>
    </lineage>
</organism>
<evidence type="ECO:0000313" key="1">
    <source>
        <dbReference type="EMBL" id="RIB16593.1"/>
    </source>
</evidence>
<name>A0A397V9F6_9GLOM</name>